<dbReference type="Gene3D" id="3.40.850.10">
    <property type="entry name" value="Kinesin motor domain"/>
    <property type="match status" value="1"/>
</dbReference>
<dbReference type="PROSITE" id="PS00411">
    <property type="entry name" value="KINESIN_MOTOR_1"/>
    <property type="match status" value="1"/>
</dbReference>
<protein>
    <recommendedName>
        <fullName evidence="6">Kinesin-like protein</fullName>
    </recommendedName>
</protein>
<keyword evidence="2 5" id="KW-0067">ATP-binding</keyword>
<evidence type="ECO:0000256" key="7">
    <source>
        <dbReference type="SAM" id="Coils"/>
    </source>
</evidence>
<dbReference type="PRINTS" id="PR00380">
    <property type="entry name" value="KINESINHEAVY"/>
</dbReference>
<keyword evidence="6" id="KW-0493">Microtubule</keyword>
<feature type="region of interest" description="Disordered" evidence="8">
    <location>
        <begin position="369"/>
        <end position="406"/>
    </location>
</feature>
<dbReference type="PROSITE" id="PS50067">
    <property type="entry name" value="KINESIN_MOTOR_2"/>
    <property type="match status" value="1"/>
</dbReference>
<evidence type="ECO:0000259" key="9">
    <source>
        <dbReference type="PROSITE" id="PS50067"/>
    </source>
</evidence>
<dbReference type="EMBL" id="AYKW01000069">
    <property type="protein sequence ID" value="PIL22624.1"/>
    <property type="molecule type" value="Genomic_DNA"/>
</dbReference>
<dbReference type="InterPro" id="IPR019821">
    <property type="entry name" value="Kinesin_motor_CS"/>
</dbReference>
<dbReference type="OrthoDB" id="3176171at2759"/>
<feature type="binding site" evidence="5">
    <location>
        <begin position="241"/>
        <end position="248"/>
    </location>
    <ligand>
        <name>ATP</name>
        <dbReference type="ChEBI" id="CHEBI:30616"/>
    </ligand>
</feature>
<feature type="domain" description="Kinesin motor" evidence="9">
    <location>
        <begin position="159"/>
        <end position="512"/>
    </location>
</feature>
<dbReference type="GO" id="GO:0005874">
    <property type="term" value="C:microtubule"/>
    <property type="evidence" value="ECO:0007669"/>
    <property type="project" value="UniProtKB-KW"/>
</dbReference>
<dbReference type="InterPro" id="IPR027417">
    <property type="entry name" value="P-loop_NTPase"/>
</dbReference>
<name>A0A2G8RM81_9APHY</name>
<feature type="compositionally biased region" description="Basic and acidic residues" evidence="8">
    <location>
        <begin position="860"/>
        <end position="869"/>
    </location>
</feature>
<comment type="similarity">
    <text evidence="5 6">Belongs to the TRAFAC class myosin-kinesin ATPase superfamily. Kinesin family.</text>
</comment>
<keyword evidence="11" id="KW-1185">Reference proteome</keyword>
<feature type="compositionally biased region" description="Low complexity" evidence="8">
    <location>
        <begin position="26"/>
        <end position="47"/>
    </location>
</feature>
<dbReference type="GO" id="GO:0007018">
    <property type="term" value="P:microtubule-based movement"/>
    <property type="evidence" value="ECO:0007669"/>
    <property type="project" value="InterPro"/>
</dbReference>
<gene>
    <name evidence="10" type="ORF">GSI_15315</name>
</gene>
<dbReference type="GO" id="GO:0008017">
    <property type="term" value="F:microtubule binding"/>
    <property type="evidence" value="ECO:0007669"/>
    <property type="project" value="InterPro"/>
</dbReference>
<dbReference type="SMART" id="SM00129">
    <property type="entry name" value="KISc"/>
    <property type="match status" value="1"/>
</dbReference>
<evidence type="ECO:0000256" key="6">
    <source>
        <dbReference type="RuleBase" id="RU000394"/>
    </source>
</evidence>
<evidence type="ECO:0000256" key="3">
    <source>
        <dbReference type="ARBA" id="ARBA00023054"/>
    </source>
</evidence>
<keyword evidence="3 7" id="KW-0175">Coiled coil</keyword>
<dbReference type="Pfam" id="PF00225">
    <property type="entry name" value="Kinesin"/>
    <property type="match status" value="1"/>
</dbReference>
<dbReference type="GO" id="GO:0005524">
    <property type="term" value="F:ATP binding"/>
    <property type="evidence" value="ECO:0007669"/>
    <property type="project" value="UniProtKB-UniRule"/>
</dbReference>
<evidence type="ECO:0000256" key="8">
    <source>
        <dbReference type="SAM" id="MobiDB-lite"/>
    </source>
</evidence>
<dbReference type="AlphaFoldDB" id="A0A2G8RM81"/>
<dbReference type="InterPro" id="IPR027640">
    <property type="entry name" value="Kinesin-like_fam"/>
</dbReference>
<organism evidence="10 11">
    <name type="scientific">Ganoderma sinense ZZ0214-1</name>
    <dbReference type="NCBI Taxonomy" id="1077348"/>
    <lineage>
        <taxon>Eukaryota</taxon>
        <taxon>Fungi</taxon>
        <taxon>Dikarya</taxon>
        <taxon>Basidiomycota</taxon>
        <taxon>Agaricomycotina</taxon>
        <taxon>Agaricomycetes</taxon>
        <taxon>Polyporales</taxon>
        <taxon>Polyporaceae</taxon>
        <taxon>Ganoderma</taxon>
    </lineage>
</organism>
<comment type="caution">
    <text evidence="10">The sequence shown here is derived from an EMBL/GenBank/DDBJ whole genome shotgun (WGS) entry which is preliminary data.</text>
</comment>
<keyword evidence="4 5" id="KW-0505">Motor protein</keyword>
<evidence type="ECO:0000313" key="10">
    <source>
        <dbReference type="EMBL" id="PIL22624.1"/>
    </source>
</evidence>
<dbReference type="PANTHER" id="PTHR47968">
    <property type="entry name" value="CENTROMERE PROTEIN E"/>
    <property type="match status" value="1"/>
</dbReference>
<reference evidence="10 11" key="1">
    <citation type="journal article" date="2015" name="Sci. Rep.">
        <title>Chromosome-level genome map provides insights into diverse defense mechanisms in the medicinal fungus Ganoderma sinense.</title>
        <authorList>
            <person name="Zhu Y."/>
            <person name="Xu J."/>
            <person name="Sun C."/>
            <person name="Zhou S."/>
            <person name="Xu H."/>
            <person name="Nelson D.R."/>
            <person name="Qian J."/>
            <person name="Song J."/>
            <person name="Luo H."/>
            <person name="Xiang L."/>
            <person name="Li Y."/>
            <person name="Xu Z."/>
            <person name="Ji A."/>
            <person name="Wang L."/>
            <person name="Lu S."/>
            <person name="Hayward A."/>
            <person name="Sun W."/>
            <person name="Li X."/>
            <person name="Schwartz D.C."/>
            <person name="Wang Y."/>
            <person name="Chen S."/>
        </authorList>
    </citation>
    <scope>NUCLEOTIDE SEQUENCE [LARGE SCALE GENOMIC DNA]</scope>
    <source>
        <strain evidence="10 11">ZZ0214-1</strain>
    </source>
</reference>
<dbReference type="InterPro" id="IPR001752">
    <property type="entry name" value="Kinesin_motor_dom"/>
</dbReference>
<feature type="region of interest" description="Disordered" evidence="8">
    <location>
        <begin position="1"/>
        <end position="115"/>
    </location>
</feature>
<evidence type="ECO:0000256" key="2">
    <source>
        <dbReference type="ARBA" id="ARBA00022840"/>
    </source>
</evidence>
<dbReference type="GO" id="GO:0000278">
    <property type="term" value="P:mitotic cell cycle"/>
    <property type="evidence" value="ECO:0007669"/>
    <property type="project" value="TreeGrafter"/>
</dbReference>
<evidence type="ECO:0000256" key="1">
    <source>
        <dbReference type="ARBA" id="ARBA00022741"/>
    </source>
</evidence>
<dbReference type="STRING" id="1077348.A0A2G8RM81"/>
<dbReference type="GO" id="GO:0003777">
    <property type="term" value="F:microtubule motor activity"/>
    <property type="evidence" value="ECO:0007669"/>
    <property type="project" value="InterPro"/>
</dbReference>
<accession>A0A2G8RM81</accession>
<dbReference type="PANTHER" id="PTHR47968:SF75">
    <property type="entry name" value="CENTROMERE-ASSOCIATED PROTEIN E"/>
    <property type="match status" value="1"/>
</dbReference>
<sequence>MSSSMSTPSASKLARPVPFTPKRKLSLATDSDLTSSDSRLPRSTTPSLLASSKKYKAPLSTESRTRLTNRPAPLFPSTPARSKSSDGTGAVARPKTPGSPRKGTDSPLLTPHVSEMDVSRVDPEEALVDFETVTEVGDISADMDEVDAMLRDDYGKEDKVLVSIRIRPSDNPSAWDVSAGAQPKTIKLQPQHCKSSVNPPQDFRFDEILTGSENKPVYNAVARSHVCAAMDGFNAVIFAYGQTASGKTFTLSGDEDQPGIIPRAMKDVFAYIKRTPTREYLLRCSYLEIYNEAIHDLLAPPSSSVSQPVQIQGTGANVVLTPLREEVVTCLKGVHEVLQRGEGNRRTASTDWNDRSSRSHSVFRLVIESRERGGAGDAEPASGRTTPGFRPPTPGGPRLQARGGRSVQTSVLSLIDLAGSEKATSDKDRTREGKYINTSLLTLGSVISTLAENSAKNKSDHVPFRNSKLTRMLQPSLSGNARISVICTINPDGSAVAESTSTLLFAQRIKRVQLHAQKKEVVDTDALLERYRKEIEELRKRLAEKEASQADGGPVLKRRLSAREQLDESLAMHNLNARIKQLTKLILTSQTVDENKGDESRPASPMKVDFDMSPYQLQQELLAARRELETQATQILSLEAALATRPQLPPDAPEGEKDKLLNEQAKTIRELEIVVKGYEENLGEPLRAVREDVEKEWSQKLEAEVRVRQEKEAWADELVKQLDKERKMRIKLEEERHALAAFVKKFDQLGLGGLVIPPSKLNPPMPTPGGAAAVFAQRQKTKVSQLKEHSMAPLAEAESPVRLATAPIQKSLLEEEWDGGEDVDVSIELEKSAPSISPPKAGLAAAIAARKGSQSPTREILGEKENLPV</sequence>
<evidence type="ECO:0000256" key="4">
    <source>
        <dbReference type="ARBA" id="ARBA00023175"/>
    </source>
</evidence>
<proteinExistence type="inferred from homology"/>
<keyword evidence="1 5" id="KW-0547">Nucleotide-binding</keyword>
<evidence type="ECO:0000313" key="11">
    <source>
        <dbReference type="Proteomes" id="UP000230002"/>
    </source>
</evidence>
<dbReference type="Proteomes" id="UP000230002">
    <property type="component" value="Unassembled WGS sequence"/>
</dbReference>
<feature type="compositionally biased region" description="Low complexity" evidence="8">
    <location>
        <begin position="1"/>
        <end position="11"/>
    </location>
</feature>
<evidence type="ECO:0000256" key="5">
    <source>
        <dbReference type="PROSITE-ProRule" id="PRU00283"/>
    </source>
</evidence>
<feature type="region of interest" description="Disordered" evidence="8">
    <location>
        <begin position="850"/>
        <end position="869"/>
    </location>
</feature>
<dbReference type="SUPFAM" id="SSF52540">
    <property type="entry name" value="P-loop containing nucleoside triphosphate hydrolases"/>
    <property type="match status" value="1"/>
</dbReference>
<feature type="coiled-coil region" evidence="7">
    <location>
        <begin position="521"/>
        <end position="548"/>
    </location>
</feature>
<dbReference type="InterPro" id="IPR036961">
    <property type="entry name" value="Kinesin_motor_dom_sf"/>
</dbReference>